<dbReference type="InterPro" id="IPR040409">
    <property type="entry name" value="PCS-like"/>
</dbReference>
<organism evidence="7 8">
    <name type="scientific">Erwinia mallotivora</name>
    <dbReference type="NCBI Taxonomy" id="69222"/>
    <lineage>
        <taxon>Bacteria</taxon>
        <taxon>Pseudomonadati</taxon>
        <taxon>Pseudomonadota</taxon>
        <taxon>Gammaproteobacteria</taxon>
        <taxon>Enterobacterales</taxon>
        <taxon>Erwiniaceae</taxon>
        <taxon>Erwinia</taxon>
    </lineage>
</organism>
<dbReference type="PROSITE" id="PS51443">
    <property type="entry name" value="PCS"/>
    <property type="match status" value="1"/>
</dbReference>
<dbReference type="RefSeq" id="WP_034934372.1">
    <property type="nucleotide sequence ID" value="NZ_JFHN01000023.1"/>
</dbReference>
<proteinExistence type="predicted"/>
<feature type="signal peptide" evidence="5">
    <location>
        <begin position="1"/>
        <end position="24"/>
    </location>
</feature>
<dbReference type="InterPro" id="IPR038156">
    <property type="entry name" value="PCS_N_sf"/>
</dbReference>
<dbReference type="STRING" id="69222.BG55_03600"/>
<dbReference type="Proteomes" id="UP000019918">
    <property type="component" value="Unassembled WGS sequence"/>
</dbReference>
<keyword evidence="3" id="KW-0808">Transferase</keyword>
<protein>
    <recommendedName>
        <fullName evidence="1">glutathione gamma-glutamylcysteinyltransferase</fullName>
        <ecNumber evidence="1">2.3.2.15</ecNumber>
    </recommendedName>
</protein>
<dbReference type="SUPFAM" id="SSF54001">
    <property type="entry name" value="Cysteine proteinases"/>
    <property type="match status" value="1"/>
</dbReference>
<keyword evidence="5" id="KW-0732">Signal</keyword>
<comment type="caution">
    <text evidence="7">The sequence shown here is derived from an EMBL/GenBank/DDBJ whole genome shotgun (WGS) entry which is preliminary data.</text>
</comment>
<dbReference type="GO" id="GO:0016756">
    <property type="term" value="F:glutathione gamma-glutamylcysteinyltransferase activity"/>
    <property type="evidence" value="ECO:0007669"/>
    <property type="project" value="UniProtKB-EC"/>
</dbReference>
<name>A0A014Q0R2_9GAMM</name>
<dbReference type="InterPro" id="IPR038765">
    <property type="entry name" value="Papain-like_cys_pep_sf"/>
</dbReference>
<sequence length="259" mass="29016">MKKITSRIALLAICLVPVSGFSQLVDWQSAEGIQRLSQATVKQDFFSLAPQFEGQNNKVYCGVASATIVLNTLRLHENKKIEPDTSLINTEDRAYFPKKNGWQPFWNRYTQTSVVEYSSKPRIEIFGKPQTPGGQSDYGLHLEDERRLLSNAGLKVKAVPVKDLAQQEKMKKEIIAAMQQDNSFVIVNFLRSAIGQTGDGHFSPLGAYDAKSDSFLIMDVSNTEHPWIWIDSQTLFKGMHTLDGAEDRGYLLVSEADKA</sequence>
<dbReference type="EC" id="2.3.2.15" evidence="1"/>
<evidence type="ECO:0000256" key="2">
    <source>
        <dbReference type="ARBA" id="ARBA00022539"/>
    </source>
</evidence>
<accession>A0A014Q0R2</accession>
<dbReference type="EMBL" id="JFHN01000023">
    <property type="protein sequence ID" value="EXU76727.1"/>
    <property type="molecule type" value="Genomic_DNA"/>
</dbReference>
<evidence type="ECO:0000256" key="3">
    <source>
        <dbReference type="ARBA" id="ARBA00022679"/>
    </source>
</evidence>
<dbReference type="PANTHER" id="PTHR33447:SF20">
    <property type="entry name" value="GLUTATHIONE GAMMA-GLUTAMYLCYSTEINYLTRANSFERASE"/>
    <property type="match status" value="1"/>
</dbReference>
<dbReference type="AlphaFoldDB" id="A0A014Q0R2"/>
<dbReference type="GO" id="GO:0046938">
    <property type="term" value="P:phytochelatin biosynthetic process"/>
    <property type="evidence" value="ECO:0007669"/>
    <property type="project" value="InterPro"/>
</dbReference>
<evidence type="ECO:0000313" key="8">
    <source>
        <dbReference type="Proteomes" id="UP000019918"/>
    </source>
</evidence>
<keyword evidence="2" id="KW-0104">Cadmium</keyword>
<dbReference type="GO" id="GO:0046872">
    <property type="term" value="F:metal ion binding"/>
    <property type="evidence" value="ECO:0007669"/>
    <property type="project" value="UniProtKB-KW"/>
</dbReference>
<gene>
    <name evidence="7" type="ORF">BG55_03600</name>
</gene>
<evidence type="ECO:0000259" key="6">
    <source>
        <dbReference type="PROSITE" id="PS51443"/>
    </source>
</evidence>
<feature type="domain" description="Peptidase C83" evidence="6">
    <location>
        <begin position="6"/>
        <end position="259"/>
    </location>
</feature>
<dbReference type="PATRIC" id="fig|69222.5.peg.761"/>
<dbReference type="InterPro" id="IPR007719">
    <property type="entry name" value="PCS_N"/>
</dbReference>
<evidence type="ECO:0000313" key="7">
    <source>
        <dbReference type="EMBL" id="EXU76727.1"/>
    </source>
</evidence>
<dbReference type="GO" id="GO:0010038">
    <property type="term" value="P:response to metal ion"/>
    <property type="evidence" value="ECO:0007669"/>
    <property type="project" value="InterPro"/>
</dbReference>
<evidence type="ECO:0000256" key="1">
    <source>
        <dbReference type="ARBA" id="ARBA00012468"/>
    </source>
</evidence>
<dbReference type="Gene3D" id="3.90.70.30">
    <property type="entry name" value="Phytochelatin synthase, N-terminal domain"/>
    <property type="match status" value="1"/>
</dbReference>
<dbReference type="PANTHER" id="PTHR33447">
    <property type="entry name" value="GLUTATHIONE GAMMA-GLUTAMYLCYSTEINYLTRANSFERASE"/>
    <property type="match status" value="1"/>
</dbReference>
<keyword evidence="8" id="KW-1185">Reference proteome</keyword>
<feature type="chain" id="PRO_5001474624" description="glutathione gamma-glutamylcysteinyltransferase" evidence="5">
    <location>
        <begin position="25"/>
        <end position="259"/>
    </location>
</feature>
<reference evidence="7 8" key="1">
    <citation type="submission" date="2014-02" db="EMBL/GenBank/DDBJ databases">
        <title>Draft genome of Erwinia mallotivora strain BT-MARDI, a papaya dieback pathogen.</title>
        <authorList>
            <person name="Redzuan R."/>
            <person name="Abu Bakar N."/>
            <person name="Badrun R."/>
            <person name="Mohd Raih M.F."/>
            <person name="Rozano L."/>
            <person name="Mat Amin N."/>
        </authorList>
    </citation>
    <scope>NUCLEOTIDE SEQUENCE [LARGE SCALE GENOMIC DNA]</scope>
    <source>
        <strain evidence="7 8">BT-MARDI</strain>
    </source>
</reference>
<dbReference type="OrthoDB" id="8560621at2"/>
<keyword evidence="4" id="KW-0479">Metal-binding</keyword>
<dbReference type="Pfam" id="PF05023">
    <property type="entry name" value="Phytochelatin"/>
    <property type="match status" value="2"/>
</dbReference>
<evidence type="ECO:0000256" key="5">
    <source>
        <dbReference type="SAM" id="SignalP"/>
    </source>
</evidence>
<evidence type="ECO:0000256" key="4">
    <source>
        <dbReference type="ARBA" id="ARBA00022723"/>
    </source>
</evidence>